<evidence type="ECO:0000313" key="4">
    <source>
        <dbReference type="Proteomes" id="UP000095023"/>
    </source>
</evidence>
<organism evidence="3 4">
    <name type="scientific">Tortispora caseinolytica NRRL Y-17796</name>
    <dbReference type="NCBI Taxonomy" id="767744"/>
    <lineage>
        <taxon>Eukaryota</taxon>
        <taxon>Fungi</taxon>
        <taxon>Dikarya</taxon>
        <taxon>Ascomycota</taxon>
        <taxon>Saccharomycotina</taxon>
        <taxon>Trigonopsidomycetes</taxon>
        <taxon>Trigonopsidales</taxon>
        <taxon>Trigonopsidaceae</taxon>
        <taxon>Tortispora</taxon>
    </lineage>
</organism>
<dbReference type="PANTHER" id="PTHR28627">
    <property type="entry name" value="CYTOCHROME C OXIDASE ASSEMBLY FACTOR 5"/>
    <property type="match status" value="1"/>
</dbReference>
<dbReference type="GO" id="GO:0005743">
    <property type="term" value="C:mitochondrial inner membrane"/>
    <property type="evidence" value="ECO:0007669"/>
    <property type="project" value="EnsemblFungi"/>
</dbReference>
<dbReference type="InterPro" id="IPR018793">
    <property type="entry name" value="Cyt_c_oxidase_assmbl_Pet191"/>
</dbReference>
<dbReference type="OrthoDB" id="282149at2759"/>
<comment type="similarity">
    <text evidence="1">Belongs to the PET191 family.</text>
</comment>
<dbReference type="Pfam" id="PF10203">
    <property type="entry name" value="Pet191_N"/>
    <property type="match status" value="1"/>
</dbReference>
<dbReference type="EMBL" id="KV453841">
    <property type="protein sequence ID" value="ODV92081.1"/>
    <property type="molecule type" value="Genomic_DNA"/>
</dbReference>
<dbReference type="AlphaFoldDB" id="A0A1E4TK08"/>
<keyword evidence="4" id="KW-1185">Reference proteome</keyword>
<dbReference type="Proteomes" id="UP000095023">
    <property type="component" value="Unassembled WGS sequence"/>
</dbReference>
<gene>
    <name evidence="3" type="ORF">CANCADRAFT_42700</name>
</gene>
<evidence type="ECO:0000256" key="2">
    <source>
        <dbReference type="ARBA" id="ARBA00023157"/>
    </source>
</evidence>
<dbReference type="PANTHER" id="PTHR28627:SF1">
    <property type="entry name" value="CYTOCHROME C OXIDASE ASSEMBLY FACTOR 5"/>
    <property type="match status" value="1"/>
</dbReference>
<accession>A0A1E4TK08</accession>
<proteinExistence type="inferred from homology"/>
<evidence type="ECO:0000256" key="1">
    <source>
        <dbReference type="ARBA" id="ARBA00007785"/>
    </source>
</evidence>
<name>A0A1E4TK08_9ASCO</name>
<reference evidence="4" key="1">
    <citation type="submission" date="2016-02" db="EMBL/GenBank/DDBJ databases">
        <title>Comparative genomics of biotechnologically important yeasts.</title>
        <authorList>
            <consortium name="DOE Joint Genome Institute"/>
            <person name="Riley R."/>
            <person name="Haridas S."/>
            <person name="Wolfe K.H."/>
            <person name="Lopes M.R."/>
            <person name="Hittinger C.T."/>
            <person name="Goker M."/>
            <person name="Salamov A."/>
            <person name="Wisecaver J."/>
            <person name="Long T.M."/>
            <person name="Aerts A.L."/>
            <person name="Barry K."/>
            <person name="Choi C."/>
            <person name="Clum A."/>
            <person name="Coughlan A.Y."/>
            <person name="Deshpande S."/>
            <person name="Douglass A.P."/>
            <person name="Hanson S.J."/>
            <person name="Klenk H.-P."/>
            <person name="Labutti K."/>
            <person name="Lapidus A."/>
            <person name="Lindquist E."/>
            <person name="Lipzen A."/>
            <person name="Meier-Kolthoff J.P."/>
            <person name="Ohm R.A."/>
            <person name="Otillar R.P."/>
            <person name="Pangilinan J."/>
            <person name="Peng Y."/>
            <person name="Rokas A."/>
            <person name="Rosa C.A."/>
            <person name="Scheuner C."/>
            <person name="Sibirny A.A."/>
            <person name="Slot J.C."/>
            <person name="Stielow J.B."/>
            <person name="Sun H."/>
            <person name="Kurtzman C.P."/>
            <person name="Blackwell M."/>
            <person name="Jeffries T.W."/>
            <person name="Grigoriev I.V."/>
        </authorList>
    </citation>
    <scope>NUCLEOTIDE SEQUENCE [LARGE SCALE GENOMIC DNA]</scope>
    <source>
        <strain evidence="4">NRRL Y-17796</strain>
    </source>
</reference>
<protein>
    <submittedName>
        <fullName evidence="3">Uncharacterized protein</fullName>
    </submittedName>
</protein>
<sequence length="103" mass="11992">MPSSCKDLRTSFAICLQRSQCVLIDRHTPKECMENDELRATLPTECELRLKAFIKCKRGLVDFRKRMRGNGPLSTGKYDEQYEKLCEGDFDPYEELKKTNPII</sequence>
<dbReference type="GO" id="GO:0033617">
    <property type="term" value="P:mitochondrial respiratory chain complex IV assembly"/>
    <property type="evidence" value="ECO:0007669"/>
    <property type="project" value="EnsemblFungi"/>
</dbReference>
<dbReference type="GO" id="GO:0005758">
    <property type="term" value="C:mitochondrial intermembrane space"/>
    <property type="evidence" value="ECO:0007669"/>
    <property type="project" value="EnsemblFungi"/>
</dbReference>
<evidence type="ECO:0000313" key="3">
    <source>
        <dbReference type="EMBL" id="ODV92081.1"/>
    </source>
</evidence>
<keyword evidence="2" id="KW-1015">Disulfide bond</keyword>